<proteinExistence type="inferred from homology"/>
<sequence>MTAAAGLGYALIALGPALALFVAAIARKPFLILTLLSSMLFWLVSLIILSGVWRGFLPVRSSSWWPCAILIITSVGFQEGIRLVFWKLYKKMEDMLDAFADRVSKPRLFLTDKMQIALAGGLGHGVAHAVFFCLSLLTPAFGPATFYVDRCSRVPFFLISAVISLGFVIIHTFSMVIAFNGYAEGKKNDQVFAPIVHIIAAIMTLVNLAPGGCVIGVPLLCFAAAVTLQYCWKTVWRRLTEQRNMQIPNS</sequence>
<organism evidence="8 9">
    <name type="scientific">Ananas comosus</name>
    <name type="common">Pineapple</name>
    <name type="synonym">Ananas ananas</name>
    <dbReference type="NCBI Taxonomy" id="4615"/>
    <lineage>
        <taxon>Eukaryota</taxon>
        <taxon>Viridiplantae</taxon>
        <taxon>Streptophyta</taxon>
        <taxon>Embryophyta</taxon>
        <taxon>Tracheophyta</taxon>
        <taxon>Spermatophyta</taxon>
        <taxon>Magnoliopsida</taxon>
        <taxon>Liliopsida</taxon>
        <taxon>Poales</taxon>
        <taxon>Bromeliaceae</taxon>
        <taxon>Bromelioideae</taxon>
        <taxon>Ananas</taxon>
    </lineage>
</organism>
<dbReference type="PANTHER" id="PTHR12889">
    <property type="entry name" value="GAMMA-SECRETASE SUBUNIT APH-1"/>
    <property type="match status" value="1"/>
</dbReference>
<evidence type="ECO:0000256" key="5">
    <source>
        <dbReference type="ARBA" id="ARBA00022989"/>
    </source>
</evidence>
<reference evidence="8 9" key="1">
    <citation type="journal article" date="2016" name="DNA Res.">
        <title>The draft genome of MD-2 pineapple using hybrid error correction of long reads.</title>
        <authorList>
            <person name="Redwan R.M."/>
            <person name="Saidin A."/>
            <person name="Kumar S.V."/>
        </authorList>
    </citation>
    <scope>NUCLEOTIDE SEQUENCE [LARGE SCALE GENOMIC DNA]</scope>
    <source>
        <strain evidence="9">cv. MD2</strain>
        <tissue evidence="8">Leaf</tissue>
    </source>
</reference>
<evidence type="ECO:0000256" key="2">
    <source>
        <dbReference type="ARBA" id="ARBA00005577"/>
    </source>
</evidence>
<dbReference type="EMBL" id="LSRQ01004028">
    <property type="protein sequence ID" value="OAY70194.1"/>
    <property type="molecule type" value="Genomic_DNA"/>
</dbReference>
<evidence type="ECO:0000313" key="8">
    <source>
        <dbReference type="EMBL" id="OAY70194.1"/>
    </source>
</evidence>
<dbReference type="GO" id="GO:0016020">
    <property type="term" value="C:membrane"/>
    <property type="evidence" value="ECO:0007669"/>
    <property type="project" value="UniProtKB-SubCell"/>
</dbReference>
<dbReference type="Proteomes" id="UP000092600">
    <property type="component" value="Unassembled WGS sequence"/>
</dbReference>
<evidence type="ECO:0000256" key="1">
    <source>
        <dbReference type="ARBA" id="ARBA00004141"/>
    </source>
</evidence>
<dbReference type="Pfam" id="PF06105">
    <property type="entry name" value="Aph-1"/>
    <property type="match status" value="1"/>
</dbReference>
<dbReference type="AlphaFoldDB" id="A0A199UZH6"/>
<evidence type="ECO:0000256" key="7">
    <source>
        <dbReference type="SAM" id="Phobius"/>
    </source>
</evidence>
<feature type="transmembrane region" description="Helical" evidence="7">
    <location>
        <begin position="33"/>
        <end position="57"/>
    </location>
</feature>
<evidence type="ECO:0000256" key="6">
    <source>
        <dbReference type="ARBA" id="ARBA00023136"/>
    </source>
</evidence>
<comment type="caution">
    <text evidence="8">The sequence shown here is derived from an EMBL/GenBank/DDBJ whole genome shotgun (WGS) entry which is preliminary data.</text>
</comment>
<keyword evidence="3 7" id="KW-0812">Transmembrane</keyword>
<evidence type="ECO:0000313" key="9">
    <source>
        <dbReference type="Proteomes" id="UP000092600"/>
    </source>
</evidence>
<feature type="transmembrane region" description="Helical" evidence="7">
    <location>
        <begin position="191"/>
        <end position="209"/>
    </location>
</feature>
<feature type="transmembrane region" description="Helical" evidence="7">
    <location>
        <begin position="63"/>
        <end position="85"/>
    </location>
</feature>
<keyword evidence="6 7" id="KW-0472">Membrane</keyword>
<comment type="similarity">
    <text evidence="2">Belongs to the APH-1 family.</text>
</comment>
<dbReference type="GO" id="GO:0016485">
    <property type="term" value="P:protein processing"/>
    <property type="evidence" value="ECO:0007669"/>
    <property type="project" value="InterPro"/>
</dbReference>
<feature type="transmembrane region" description="Helical" evidence="7">
    <location>
        <begin position="116"/>
        <end position="137"/>
    </location>
</feature>
<protein>
    <submittedName>
        <fullName evidence="8">Gamma-secretase subunit APH1-like</fullName>
    </submittedName>
</protein>
<accession>A0A199UZH6</accession>
<feature type="transmembrane region" description="Helical" evidence="7">
    <location>
        <begin position="157"/>
        <end position="179"/>
    </location>
</feature>
<dbReference type="InterPro" id="IPR009294">
    <property type="entry name" value="Aph-1"/>
</dbReference>
<feature type="transmembrane region" description="Helical" evidence="7">
    <location>
        <begin position="6"/>
        <end position="26"/>
    </location>
</feature>
<dbReference type="STRING" id="4615.A0A199UZH6"/>
<evidence type="ECO:0000256" key="3">
    <source>
        <dbReference type="ARBA" id="ARBA00022692"/>
    </source>
</evidence>
<keyword evidence="4" id="KW-0914">Notch signaling pathway</keyword>
<keyword evidence="5 7" id="KW-1133">Transmembrane helix</keyword>
<gene>
    <name evidence="8" type="ORF">ACMD2_24917</name>
</gene>
<feature type="transmembrane region" description="Helical" evidence="7">
    <location>
        <begin position="215"/>
        <end position="236"/>
    </location>
</feature>
<dbReference type="GO" id="GO:0007219">
    <property type="term" value="P:Notch signaling pathway"/>
    <property type="evidence" value="ECO:0007669"/>
    <property type="project" value="UniProtKB-KW"/>
</dbReference>
<comment type="subcellular location">
    <subcellularLocation>
        <location evidence="1">Membrane</location>
        <topology evidence="1">Multi-pass membrane protein</topology>
    </subcellularLocation>
</comment>
<evidence type="ECO:0000256" key="4">
    <source>
        <dbReference type="ARBA" id="ARBA00022976"/>
    </source>
</evidence>
<name>A0A199UZH6_ANACO</name>